<dbReference type="InterPro" id="IPR020449">
    <property type="entry name" value="Tscrpt_reg_AraC-type_HTH"/>
</dbReference>
<dbReference type="PROSITE" id="PS01124">
    <property type="entry name" value="HTH_ARAC_FAMILY_2"/>
    <property type="match status" value="1"/>
</dbReference>
<dbReference type="SMART" id="SM00342">
    <property type="entry name" value="HTH_ARAC"/>
    <property type="match status" value="1"/>
</dbReference>
<dbReference type="PRINTS" id="PR00032">
    <property type="entry name" value="HTHARAC"/>
</dbReference>
<protein>
    <submittedName>
        <fullName evidence="1">Helix-turn-helix domain protein</fullName>
    </submittedName>
</protein>
<dbReference type="AlphaFoldDB" id="A0A0B6A883"/>
<dbReference type="Pfam" id="PF12833">
    <property type="entry name" value="HTH_18"/>
    <property type="match status" value="1"/>
</dbReference>
<dbReference type="GO" id="GO:0003700">
    <property type="term" value="F:DNA-binding transcription factor activity"/>
    <property type="evidence" value="ECO:0007669"/>
    <property type="project" value="InterPro"/>
</dbReference>
<dbReference type="KEGG" id="bmeg:BG04_205"/>
<dbReference type="GO" id="GO:0043565">
    <property type="term" value="F:sequence-specific DNA binding"/>
    <property type="evidence" value="ECO:0007669"/>
    <property type="project" value="InterPro"/>
</dbReference>
<accession>A0A0B6A883</accession>
<dbReference type="InterPro" id="IPR003313">
    <property type="entry name" value="AraC-bd"/>
</dbReference>
<dbReference type="SUPFAM" id="SSF51182">
    <property type="entry name" value="RmlC-like cupins"/>
    <property type="match status" value="1"/>
</dbReference>
<dbReference type="InterPro" id="IPR018062">
    <property type="entry name" value="HTH_AraC-typ_CS"/>
</dbReference>
<organism evidence="1 2">
    <name type="scientific">Priestia megaterium (strain ATCC 14581 / DSM 32 / CCUG 1817 / JCM 2506 / NBRC 15308 / NCIMB 9376 / NCTC 10342 / NRRL B-14308 / VKM B-512 / Ford 19)</name>
    <name type="common">Bacillus megaterium</name>
    <dbReference type="NCBI Taxonomy" id="1348623"/>
    <lineage>
        <taxon>Bacteria</taxon>
        <taxon>Bacillati</taxon>
        <taxon>Bacillota</taxon>
        <taxon>Bacilli</taxon>
        <taxon>Bacillales</taxon>
        <taxon>Bacillaceae</taxon>
        <taxon>Priestia</taxon>
    </lineage>
</organism>
<dbReference type="InterPro" id="IPR009057">
    <property type="entry name" value="Homeodomain-like_sf"/>
</dbReference>
<sequence length="299" mass="35049">MPAAHFKIDENLKELTTHRTVELPVACYQTTISDHINGYIPLHWHDELQFVLVIKGDASFQINEKTVTVKQGYGLFINSGCLHMTEDINKSGCVYICLNVSPHFLVPQELFTNYVYPYIHATNLSHLFISPKQSWGNNVLESIHKIHTWIHKQPHHYEIEIASELSILWKNLILNGLQLKYNEKEMIKNQRMKQMLNWIHLHFAEKITLDDIAKAGQLSRSECCRYFKKMLKKSPLTYVLNYRIQQSLVMLQQAEANVTDVAYQVGFNSTSYFINQFRKEMKMTPLMYRKKKLHISSHH</sequence>
<name>A0A0B6A883_PRIM2</name>
<evidence type="ECO:0000313" key="1">
    <source>
        <dbReference type="EMBL" id="AJI21145.1"/>
    </source>
</evidence>
<dbReference type="Proteomes" id="UP000031829">
    <property type="component" value="Chromosome"/>
</dbReference>
<dbReference type="PANTHER" id="PTHR43280">
    <property type="entry name" value="ARAC-FAMILY TRANSCRIPTIONAL REGULATOR"/>
    <property type="match status" value="1"/>
</dbReference>
<reference evidence="1 2" key="1">
    <citation type="journal article" date="2015" name="Genome Announc.">
        <title>Complete genome sequences for 35 biothreat assay-relevant bacillus species.</title>
        <authorList>
            <person name="Johnson S.L."/>
            <person name="Daligault H.E."/>
            <person name="Davenport K.W."/>
            <person name="Jaissle J."/>
            <person name="Frey K.G."/>
            <person name="Ladner J.T."/>
            <person name="Broomall S.M."/>
            <person name="Bishop-Lilly K.A."/>
            <person name="Bruce D.C."/>
            <person name="Gibbons H.S."/>
            <person name="Coyne S.R."/>
            <person name="Lo C.C."/>
            <person name="Meincke L."/>
            <person name="Munk A.C."/>
            <person name="Koroleva G.I."/>
            <person name="Rosenzweig C.N."/>
            <person name="Palacios G.F."/>
            <person name="Redden C.L."/>
            <person name="Minogue T.D."/>
            <person name="Chain P.S."/>
        </authorList>
    </citation>
    <scope>NUCLEOTIDE SEQUENCE [LARGE SCALE GENOMIC DNA]</scope>
    <source>
        <strain evidence="2">ATCC 14581 / DSM 32 / JCM 2506 / NBRC 15308 / NCIMB 9376 / NCTC 10342 / NRRL B-14308 / VKM B-512</strain>
    </source>
</reference>
<dbReference type="PROSITE" id="PS00041">
    <property type="entry name" value="HTH_ARAC_FAMILY_1"/>
    <property type="match status" value="1"/>
</dbReference>
<dbReference type="InterPro" id="IPR014710">
    <property type="entry name" value="RmlC-like_jellyroll"/>
</dbReference>
<dbReference type="CDD" id="cd02208">
    <property type="entry name" value="cupin_RmlC-like"/>
    <property type="match status" value="1"/>
</dbReference>
<dbReference type="PANTHER" id="PTHR43280:SF28">
    <property type="entry name" value="HTH-TYPE TRANSCRIPTIONAL ACTIVATOR RHAS"/>
    <property type="match status" value="1"/>
</dbReference>
<dbReference type="EMBL" id="CP009920">
    <property type="protein sequence ID" value="AJI21145.1"/>
    <property type="molecule type" value="Genomic_DNA"/>
</dbReference>
<dbReference type="Gene3D" id="2.60.120.10">
    <property type="entry name" value="Jelly Rolls"/>
    <property type="match status" value="1"/>
</dbReference>
<dbReference type="InterPro" id="IPR018060">
    <property type="entry name" value="HTH_AraC"/>
</dbReference>
<dbReference type="InterPro" id="IPR011051">
    <property type="entry name" value="RmlC_Cupin_sf"/>
</dbReference>
<dbReference type="RefSeq" id="WP_034650440.1">
    <property type="nucleotide sequence ID" value="NZ_BCVB01000006.1"/>
</dbReference>
<dbReference type="HOGENOM" id="CLU_000445_88_3_9"/>
<dbReference type="SUPFAM" id="SSF46689">
    <property type="entry name" value="Homeodomain-like"/>
    <property type="match status" value="2"/>
</dbReference>
<evidence type="ECO:0000313" key="2">
    <source>
        <dbReference type="Proteomes" id="UP000031829"/>
    </source>
</evidence>
<proteinExistence type="predicted"/>
<gene>
    <name evidence="1" type="ORF">BG04_205</name>
</gene>
<dbReference type="Pfam" id="PF02311">
    <property type="entry name" value="AraC_binding"/>
    <property type="match status" value="1"/>
</dbReference>
<dbReference type="Gene3D" id="1.10.10.60">
    <property type="entry name" value="Homeodomain-like"/>
    <property type="match status" value="2"/>
</dbReference>
<dbReference type="GeneID" id="93643722"/>